<dbReference type="PANTHER" id="PTHR43861">
    <property type="entry name" value="TRANS-ACONITATE 2-METHYLTRANSFERASE-RELATED"/>
    <property type="match status" value="1"/>
</dbReference>
<dbReference type="AlphaFoldDB" id="A0A0F9GZK9"/>
<dbReference type="Gene3D" id="3.40.50.150">
    <property type="entry name" value="Vaccinia Virus protein VP39"/>
    <property type="match status" value="1"/>
</dbReference>
<evidence type="ECO:0000256" key="2">
    <source>
        <dbReference type="ARBA" id="ARBA00022679"/>
    </source>
</evidence>
<keyword evidence="1" id="KW-0489">Methyltransferase</keyword>
<sequence length="220" mass="24547">MSLADDVARYYAARAGVYDETAGYTTPEAEQLRVPIKARYREMFAGHTVLEIACGTGYWTPTVAEVANSVLAVDINPSLISQAKDRCKHFPNVKFQIADAYTLDGVPTGFSAAFGIWWWSHVPLERLMAFLTSLHSKMLPGAFVLFVDQLPYDGHVRRQDPGGSTLEQRSLPDGRSFEIVKNFPSKEDIHNALTGVADNVQYVERPDEKSWNVTYNTARA</sequence>
<evidence type="ECO:0000259" key="3">
    <source>
        <dbReference type="Pfam" id="PF13649"/>
    </source>
</evidence>
<dbReference type="CDD" id="cd02440">
    <property type="entry name" value="AdoMet_MTases"/>
    <property type="match status" value="1"/>
</dbReference>
<dbReference type="EMBL" id="LAZR01026502">
    <property type="protein sequence ID" value="KKL68522.1"/>
    <property type="molecule type" value="Genomic_DNA"/>
</dbReference>
<dbReference type="PANTHER" id="PTHR43861:SF1">
    <property type="entry name" value="TRANS-ACONITATE 2-METHYLTRANSFERASE"/>
    <property type="match status" value="1"/>
</dbReference>
<proteinExistence type="predicted"/>
<dbReference type="SUPFAM" id="SSF53335">
    <property type="entry name" value="S-adenosyl-L-methionine-dependent methyltransferases"/>
    <property type="match status" value="1"/>
</dbReference>
<evidence type="ECO:0000313" key="4">
    <source>
        <dbReference type="EMBL" id="KKL68522.1"/>
    </source>
</evidence>
<dbReference type="InterPro" id="IPR029063">
    <property type="entry name" value="SAM-dependent_MTases_sf"/>
</dbReference>
<feature type="domain" description="Methyltransferase" evidence="3">
    <location>
        <begin position="49"/>
        <end position="140"/>
    </location>
</feature>
<organism evidence="4">
    <name type="scientific">marine sediment metagenome</name>
    <dbReference type="NCBI Taxonomy" id="412755"/>
    <lineage>
        <taxon>unclassified sequences</taxon>
        <taxon>metagenomes</taxon>
        <taxon>ecological metagenomes</taxon>
    </lineage>
</organism>
<dbReference type="GO" id="GO:0032259">
    <property type="term" value="P:methylation"/>
    <property type="evidence" value="ECO:0007669"/>
    <property type="project" value="UniProtKB-KW"/>
</dbReference>
<gene>
    <name evidence="4" type="ORF">LCGC14_2124130</name>
</gene>
<evidence type="ECO:0000256" key="1">
    <source>
        <dbReference type="ARBA" id="ARBA00022603"/>
    </source>
</evidence>
<keyword evidence="2" id="KW-0808">Transferase</keyword>
<protein>
    <recommendedName>
        <fullName evidence="3">Methyltransferase domain-containing protein</fullName>
    </recommendedName>
</protein>
<name>A0A0F9GZK9_9ZZZZ</name>
<dbReference type="Pfam" id="PF13649">
    <property type="entry name" value="Methyltransf_25"/>
    <property type="match status" value="1"/>
</dbReference>
<reference evidence="4" key="1">
    <citation type="journal article" date="2015" name="Nature">
        <title>Complex archaea that bridge the gap between prokaryotes and eukaryotes.</title>
        <authorList>
            <person name="Spang A."/>
            <person name="Saw J.H."/>
            <person name="Jorgensen S.L."/>
            <person name="Zaremba-Niedzwiedzka K."/>
            <person name="Martijn J."/>
            <person name="Lind A.E."/>
            <person name="van Eijk R."/>
            <person name="Schleper C."/>
            <person name="Guy L."/>
            <person name="Ettema T.J."/>
        </authorList>
    </citation>
    <scope>NUCLEOTIDE SEQUENCE</scope>
</reference>
<accession>A0A0F9GZK9</accession>
<dbReference type="GO" id="GO:0008168">
    <property type="term" value="F:methyltransferase activity"/>
    <property type="evidence" value="ECO:0007669"/>
    <property type="project" value="UniProtKB-KW"/>
</dbReference>
<comment type="caution">
    <text evidence="4">The sequence shown here is derived from an EMBL/GenBank/DDBJ whole genome shotgun (WGS) entry which is preliminary data.</text>
</comment>
<dbReference type="InterPro" id="IPR041698">
    <property type="entry name" value="Methyltransf_25"/>
</dbReference>